<sequence>MSEPLAAAPARTAFSVQDLHVYYGNFHALKGITLDIPARSVTALIGPSGCGKSTFLRTLNRMNDLVSGFRMTGKVLLDGVDVYGPDLDVIDLRTRVGMVFQRPNPFPMSIFDNVAYGPRLHGIKSRSRLMEIVERSLTAAALWDEVRDRLHHSALGLSGGQQQRLCIARALAVEPEVLLMDEPASALDPAATARIEDLIHSLKERYTIVIVTHNMQQAARVSDQTAFFLSGELVECGPTRTLFTRPRDRRTEDYVTGRFG</sequence>
<dbReference type="PROSITE" id="PS50893">
    <property type="entry name" value="ABC_TRANSPORTER_2"/>
    <property type="match status" value="1"/>
</dbReference>
<keyword evidence="12" id="KW-1185">Reference proteome</keyword>
<evidence type="ECO:0000256" key="9">
    <source>
        <dbReference type="ARBA" id="ARBA00054713"/>
    </source>
</evidence>
<evidence type="ECO:0000256" key="6">
    <source>
        <dbReference type="ARBA" id="ARBA00022840"/>
    </source>
</evidence>
<evidence type="ECO:0000256" key="7">
    <source>
        <dbReference type="ARBA" id="ARBA00022967"/>
    </source>
</evidence>
<dbReference type="PANTHER" id="PTHR43423:SF1">
    <property type="entry name" value="ABC TRANSPORTER I FAMILY MEMBER 17"/>
    <property type="match status" value="1"/>
</dbReference>
<evidence type="ECO:0000313" key="12">
    <source>
        <dbReference type="Proteomes" id="UP001163687"/>
    </source>
</evidence>
<evidence type="ECO:0000256" key="3">
    <source>
        <dbReference type="ARBA" id="ARBA00022475"/>
    </source>
</evidence>
<dbReference type="GO" id="GO:0005524">
    <property type="term" value="F:ATP binding"/>
    <property type="evidence" value="ECO:0007669"/>
    <property type="project" value="UniProtKB-KW"/>
</dbReference>
<protein>
    <submittedName>
        <fullName evidence="11">Phosphate import ATP-binding protein PstB</fullName>
    </submittedName>
</protein>
<keyword evidence="6 11" id="KW-0067">ATP-binding</keyword>
<dbReference type="RefSeq" id="WP_264843186.1">
    <property type="nucleotide sequence ID" value="NZ_AP025628.1"/>
</dbReference>
<dbReference type="Gene3D" id="3.40.50.300">
    <property type="entry name" value="P-loop containing nucleotide triphosphate hydrolases"/>
    <property type="match status" value="1"/>
</dbReference>
<evidence type="ECO:0000256" key="5">
    <source>
        <dbReference type="ARBA" id="ARBA00022741"/>
    </source>
</evidence>
<dbReference type="KEGG" id="cmic:caldi_01600"/>
<dbReference type="GO" id="GO:0005886">
    <property type="term" value="C:plasma membrane"/>
    <property type="evidence" value="ECO:0007669"/>
    <property type="project" value="UniProtKB-SubCell"/>
</dbReference>
<comment type="subcellular location">
    <subcellularLocation>
        <location evidence="1">Cell inner membrane</location>
        <topology evidence="1">Peripheral membrane protein</topology>
    </subcellularLocation>
</comment>
<organism evidence="11 12">
    <name type="scientific">Caldinitratiruptor microaerophilus</name>
    <dbReference type="NCBI Taxonomy" id="671077"/>
    <lineage>
        <taxon>Bacteria</taxon>
        <taxon>Bacillati</taxon>
        <taxon>Bacillota</taxon>
        <taxon>Clostridia</taxon>
        <taxon>Eubacteriales</taxon>
        <taxon>Symbiobacteriaceae</taxon>
        <taxon>Caldinitratiruptor</taxon>
    </lineage>
</organism>
<evidence type="ECO:0000313" key="11">
    <source>
        <dbReference type="EMBL" id="BDG59070.1"/>
    </source>
</evidence>
<keyword evidence="3" id="KW-1003">Cell membrane</keyword>
<keyword evidence="4" id="KW-0592">Phosphate transport</keyword>
<dbReference type="InterPro" id="IPR017871">
    <property type="entry name" value="ABC_transporter-like_CS"/>
</dbReference>
<proteinExistence type="predicted"/>
<dbReference type="GO" id="GO:0016887">
    <property type="term" value="F:ATP hydrolysis activity"/>
    <property type="evidence" value="ECO:0007669"/>
    <property type="project" value="InterPro"/>
</dbReference>
<dbReference type="FunFam" id="3.40.50.300:FF:000132">
    <property type="entry name" value="Phosphate import ATP-binding protein PstB"/>
    <property type="match status" value="1"/>
</dbReference>
<dbReference type="SUPFAM" id="SSF52540">
    <property type="entry name" value="P-loop containing nucleoside triphosphate hydrolases"/>
    <property type="match status" value="1"/>
</dbReference>
<dbReference type="Proteomes" id="UP001163687">
    <property type="component" value="Chromosome"/>
</dbReference>
<evidence type="ECO:0000256" key="4">
    <source>
        <dbReference type="ARBA" id="ARBA00022592"/>
    </source>
</evidence>
<comment type="function">
    <text evidence="9">Part of the ABC transporter complex PstSACB involved in phosphate import. Responsible for energy coupling to the transport system.</text>
</comment>
<dbReference type="NCBIfam" id="TIGR00972">
    <property type="entry name" value="3a0107s01c2"/>
    <property type="match status" value="1"/>
</dbReference>
<dbReference type="PROSITE" id="PS00211">
    <property type="entry name" value="ABC_TRANSPORTER_1"/>
    <property type="match status" value="1"/>
</dbReference>
<evidence type="ECO:0000256" key="1">
    <source>
        <dbReference type="ARBA" id="ARBA00004417"/>
    </source>
</evidence>
<feature type="domain" description="ABC transporter" evidence="10">
    <location>
        <begin position="14"/>
        <end position="255"/>
    </location>
</feature>
<keyword evidence="2" id="KW-0813">Transport</keyword>
<dbReference type="GO" id="GO:0035435">
    <property type="term" value="P:phosphate ion transmembrane transport"/>
    <property type="evidence" value="ECO:0007669"/>
    <property type="project" value="InterPro"/>
</dbReference>
<dbReference type="AlphaFoldDB" id="A0AA35CHH6"/>
<evidence type="ECO:0000256" key="8">
    <source>
        <dbReference type="ARBA" id="ARBA00023136"/>
    </source>
</evidence>
<reference evidence="11" key="1">
    <citation type="submission" date="2022-03" db="EMBL/GenBank/DDBJ databases">
        <title>Complete genome sequence of Caldinitratiruptor microaerophilus.</title>
        <authorList>
            <person name="Mukaiyama R."/>
            <person name="Nishiyama T."/>
            <person name="Ueda K."/>
        </authorList>
    </citation>
    <scope>NUCLEOTIDE SEQUENCE</scope>
    <source>
        <strain evidence="11">JCM 16183</strain>
    </source>
</reference>
<dbReference type="InterPro" id="IPR005670">
    <property type="entry name" value="PstB-like"/>
</dbReference>
<dbReference type="EMBL" id="AP025628">
    <property type="protein sequence ID" value="BDG59070.1"/>
    <property type="molecule type" value="Genomic_DNA"/>
</dbReference>
<dbReference type="SMART" id="SM00382">
    <property type="entry name" value="AAA"/>
    <property type="match status" value="1"/>
</dbReference>
<name>A0AA35CHH6_9FIRM</name>
<evidence type="ECO:0000259" key="10">
    <source>
        <dbReference type="PROSITE" id="PS50893"/>
    </source>
</evidence>
<dbReference type="GO" id="GO:0005315">
    <property type="term" value="F:phosphate transmembrane transporter activity"/>
    <property type="evidence" value="ECO:0007669"/>
    <property type="project" value="InterPro"/>
</dbReference>
<keyword evidence="5" id="KW-0547">Nucleotide-binding</keyword>
<dbReference type="InterPro" id="IPR027417">
    <property type="entry name" value="P-loop_NTPase"/>
</dbReference>
<dbReference type="Pfam" id="PF00005">
    <property type="entry name" value="ABC_tran"/>
    <property type="match status" value="1"/>
</dbReference>
<accession>A0AA35CHH6</accession>
<dbReference type="PANTHER" id="PTHR43423">
    <property type="entry name" value="ABC TRANSPORTER I FAMILY MEMBER 17"/>
    <property type="match status" value="1"/>
</dbReference>
<keyword evidence="7" id="KW-1278">Translocase</keyword>
<evidence type="ECO:0000256" key="2">
    <source>
        <dbReference type="ARBA" id="ARBA00022448"/>
    </source>
</evidence>
<dbReference type="InterPro" id="IPR003439">
    <property type="entry name" value="ABC_transporter-like_ATP-bd"/>
</dbReference>
<dbReference type="CDD" id="cd03260">
    <property type="entry name" value="ABC_PstB_phosphate_transporter"/>
    <property type="match status" value="1"/>
</dbReference>
<gene>
    <name evidence="11" type="primary">pstB_1</name>
    <name evidence="11" type="ORF">caldi_01600</name>
</gene>
<dbReference type="InterPro" id="IPR003593">
    <property type="entry name" value="AAA+_ATPase"/>
</dbReference>
<keyword evidence="8" id="KW-0472">Membrane</keyword>